<dbReference type="Proteomes" id="UP000294894">
    <property type="component" value="Chromosome"/>
</dbReference>
<gene>
    <name evidence="3" type="ORF">EXE57_02400</name>
</gene>
<proteinExistence type="predicted"/>
<evidence type="ECO:0000256" key="1">
    <source>
        <dbReference type="SAM" id="Phobius"/>
    </source>
</evidence>
<sequence length="177" mass="18997">MTAKETRRRRLRLLAIPLAVLVLYFVLPVDPDEAPLGVLTGLMVSGGALAAVVRVIALEARGSERRLSGWHLVVVLEIALVAFSFAYFLIETRDPDQFSGLATRLDALYFATATVATVGYGDVHATGQVARGFVTLNMVFNLVFIAAVVNLAKERLSERRHHAQGGGGGTPQDQAGP</sequence>
<name>A0A4P7GHU3_9ACTN</name>
<evidence type="ECO:0000259" key="2">
    <source>
        <dbReference type="Pfam" id="PF07885"/>
    </source>
</evidence>
<dbReference type="GO" id="GO:0034220">
    <property type="term" value="P:monoatomic ion transmembrane transport"/>
    <property type="evidence" value="ECO:0007669"/>
    <property type="project" value="UniProtKB-KW"/>
</dbReference>
<protein>
    <submittedName>
        <fullName evidence="3">Two pore domain potassium channel family protein</fullName>
    </submittedName>
</protein>
<evidence type="ECO:0000313" key="3">
    <source>
        <dbReference type="EMBL" id="QBR91249.1"/>
    </source>
</evidence>
<keyword evidence="1" id="KW-1133">Transmembrane helix</keyword>
<dbReference type="EMBL" id="CP038267">
    <property type="protein sequence ID" value="QBR91249.1"/>
    <property type="molecule type" value="Genomic_DNA"/>
</dbReference>
<organism evidence="3 4">
    <name type="scientific">Nocardioides euryhalodurans</name>
    <dbReference type="NCBI Taxonomy" id="2518370"/>
    <lineage>
        <taxon>Bacteria</taxon>
        <taxon>Bacillati</taxon>
        <taxon>Actinomycetota</taxon>
        <taxon>Actinomycetes</taxon>
        <taxon>Propionibacteriales</taxon>
        <taxon>Nocardioidaceae</taxon>
        <taxon>Nocardioides</taxon>
    </lineage>
</organism>
<keyword evidence="4" id="KW-1185">Reference proteome</keyword>
<accession>A0A4P7GHU3</accession>
<keyword evidence="1" id="KW-0812">Transmembrane</keyword>
<reference evidence="3 4" key="1">
    <citation type="submission" date="2019-03" db="EMBL/GenBank/DDBJ databases">
        <title>Three New Species of Nocardioides, Nocardioides euryhalodurans sp. nov., Nocardioides seonyuensis sp. nov. and Nocardioides eburneoflavus sp. nov., Iolated from Soil.</title>
        <authorList>
            <person name="Roh S.G."/>
            <person name="Lee C."/>
            <person name="Kim M.-K."/>
            <person name="Kim S.B."/>
        </authorList>
    </citation>
    <scope>NUCLEOTIDE SEQUENCE [LARGE SCALE GENOMIC DNA]</scope>
    <source>
        <strain evidence="3 4">MMS17-SY117</strain>
    </source>
</reference>
<feature type="transmembrane region" description="Helical" evidence="1">
    <location>
        <begin position="38"/>
        <end position="57"/>
    </location>
</feature>
<keyword evidence="3" id="KW-0813">Transport</keyword>
<dbReference type="Pfam" id="PF07885">
    <property type="entry name" value="Ion_trans_2"/>
    <property type="match status" value="1"/>
</dbReference>
<dbReference type="AlphaFoldDB" id="A0A4P7GHU3"/>
<dbReference type="OrthoDB" id="9799090at2"/>
<feature type="domain" description="Potassium channel" evidence="2">
    <location>
        <begin position="78"/>
        <end position="156"/>
    </location>
</feature>
<keyword evidence="3" id="KW-0407">Ion channel</keyword>
<dbReference type="KEGG" id="noy:EXE57_02400"/>
<dbReference type="Gene3D" id="1.10.287.70">
    <property type="match status" value="1"/>
</dbReference>
<keyword evidence="3" id="KW-0406">Ion transport</keyword>
<keyword evidence="1" id="KW-0472">Membrane</keyword>
<dbReference type="InterPro" id="IPR013099">
    <property type="entry name" value="K_chnl_dom"/>
</dbReference>
<feature type="transmembrane region" description="Helical" evidence="1">
    <location>
        <begin position="133"/>
        <end position="152"/>
    </location>
</feature>
<evidence type="ECO:0000313" key="4">
    <source>
        <dbReference type="Proteomes" id="UP000294894"/>
    </source>
</evidence>
<dbReference type="RefSeq" id="WP_135073670.1">
    <property type="nucleotide sequence ID" value="NZ_CP038267.1"/>
</dbReference>
<dbReference type="SUPFAM" id="SSF81324">
    <property type="entry name" value="Voltage-gated potassium channels"/>
    <property type="match status" value="1"/>
</dbReference>
<feature type="transmembrane region" description="Helical" evidence="1">
    <location>
        <begin position="69"/>
        <end position="90"/>
    </location>
</feature>